<accession>A0A448XAX6</accession>
<dbReference type="OrthoDB" id="74183at2759"/>
<dbReference type="EMBL" id="CAAALY010244306">
    <property type="protein sequence ID" value="VEL32536.1"/>
    <property type="molecule type" value="Genomic_DNA"/>
</dbReference>
<protein>
    <recommendedName>
        <fullName evidence="1">N-end rule aminoacyl transferase C-terminal domain-containing protein</fullName>
    </recommendedName>
</protein>
<organism evidence="2 3">
    <name type="scientific">Protopolystoma xenopodis</name>
    <dbReference type="NCBI Taxonomy" id="117903"/>
    <lineage>
        <taxon>Eukaryota</taxon>
        <taxon>Metazoa</taxon>
        <taxon>Spiralia</taxon>
        <taxon>Lophotrochozoa</taxon>
        <taxon>Platyhelminthes</taxon>
        <taxon>Monogenea</taxon>
        <taxon>Polyopisthocotylea</taxon>
        <taxon>Polystomatidea</taxon>
        <taxon>Polystomatidae</taxon>
        <taxon>Protopolystoma</taxon>
    </lineage>
</organism>
<evidence type="ECO:0000259" key="1">
    <source>
        <dbReference type="Pfam" id="PF04377"/>
    </source>
</evidence>
<dbReference type="GO" id="GO:0004057">
    <property type="term" value="F:arginyl-tRNA--protein transferase activity"/>
    <property type="evidence" value="ECO:0007669"/>
    <property type="project" value="InterPro"/>
</dbReference>
<feature type="domain" description="N-end rule aminoacyl transferase C-terminal" evidence="1">
    <location>
        <begin position="135"/>
        <end position="246"/>
    </location>
</feature>
<dbReference type="InterPro" id="IPR030700">
    <property type="entry name" value="N-end_Aminoacyl_Trfase"/>
</dbReference>
<proteinExistence type="predicted"/>
<sequence>MVLRMARLTDDADYDAGETSGNVPRPWSYSGNEHACNGLRTRRRNRLEKNKPVDLESLLALIRNAAQAKHYIEIYFDNQSSSFVHLVSLDPSIWLFLCIHFISLFLENPLLPEKTQLRLVRSSPSCPEFEATMQEEYRVYRLYQMKVHNDRPDELEFGEFHRFLINSPLIDDSAALEAFCTVPSTSKSKHTSRPPSFGSYHQQYWLDGKRLICVGVIDILPKGISSVYSFYDPAFSFLHLGTYSAISVWLKDSKVYPTRRRRRILLDQLSIGFTGTLLTLSLRSLDSEATSGKKANEEDNYFTINREIALVRDLASQYGPGATVEQRLTSYAEFSGYYMGYYIHSCKKMSYKGRFQPSWLACPETYIWTPLTECQRRLQGPPPVKYARFSADDAVDIGATLVAGLSDAELDRRIFCLSEWPNLCCGLFTFASVVVESEAMGKPSYVLELETN</sequence>
<evidence type="ECO:0000313" key="2">
    <source>
        <dbReference type="EMBL" id="VEL32536.1"/>
    </source>
</evidence>
<feature type="domain" description="N-end rule aminoacyl transferase C-terminal" evidence="1">
    <location>
        <begin position="327"/>
        <end position="361"/>
    </location>
</feature>
<keyword evidence="3" id="KW-1185">Reference proteome</keyword>
<gene>
    <name evidence="2" type="ORF">PXEA_LOCUS25976</name>
</gene>
<dbReference type="InterPro" id="IPR007472">
    <property type="entry name" value="N-end_Aminoacyl_Trfase_C"/>
</dbReference>
<dbReference type="AlphaFoldDB" id="A0A448XAX6"/>
<dbReference type="GO" id="GO:0005737">
    <property type="term" value="C:cytoplasm"/>
    <property type="evidence" value="ECO:0007669"/>
    <property type="project" value="TreeGrafter"/>
</dbReference>
<name>A0A448XAX6_9PLAT</name>
<comment type="caution">
    <text evidence="2">The sequence shown here is derived from an EMBL/GenBank/DDBJ whole genome shotgun (WGS) entry which is preliminary data.</text>
</comment>
<dbReference type="Proteomes" id="UP000784294">
    <property type="component" value="Unassembled WGS sequence"/>
</dbReference>
<reference evidence="2" key="1">
    <citation type="submission" date="2018-11" db="EMBL/GenBank/DDBJ databases">
        <authorList>
            <consortium name="Pathogen Informatics"/>
        </authorList>
    </citation>
    <scope>NUCLEOTIDE SEQUENCE</scope>
</reference>
<dbReference type="Pfam" id="PF04377">
    <property type="entry name" value="ATE_C"/>
    <property type="match status" value="2"/>
</dbReference>
<dbReference type="PANTHER" id="PTHR21367">
    <property type="entry name" value="ARGININE-TRNA-PROTEIN TRANSFERASE 1"/>
    <property type="match status" value="1"/>
</dbReference>
<dbReference type="PANTHER" id="PTHR21367:SF1">
    <property type="entry name" value="ARGINYL-TRNA--PROTEIN TRANSFERASE 1"/>
    <property type="match status" value="1"/>
</dbReference>
<evidence type="ECO:0000313" key="3">
    <source>
        <dbReference type="Proteomes" id="UP000784294"/>
    </source>
</evidence>